<name>A0A4Y2B6X7_ARAVE</name>
<feature type="domain" description="Integrase catalytic" evidence="1">
    <location>
        <begin position="12"/>
        <end position="170"/>
    </location>
</feature>
<dbReference type="EMBL" id="BGPR01000056">
    <property type="protein sequence ID" value="GBL87960.1"/>
    <property type="molecule type" value="Genomic_DNA"/>
</dbReference>
<comment type="caution">
    <text evidence="2">The sequence shown here is derived from an EMBL/GenBank/DDBJ whole genome shotgun (WGS) entry which is preliminary data.</text>
</comment>
<dbReference type="GO" id="GO:0003676">
    <property type="term" value="F:nucleic acid binding"/>
    <property type="evidence" value="ECO:0007669"/>
    <property type="project" value="InterPro"/>
</dbReference>
<evidence type="ECO:0000313" key="2">
    <source>
        <dbReference type="EMBL" id="GBL87960.1"/>
    </source>
</evidence>
<evidence type="ECO:0000313" key="3">
    <source>
        <dbReference type="Proteomes" id="UP000499080"/>
    </source>
</evidence>
<dbReference type="InterPro" id="IPR012337">
    <property type="entry name" value="RNaseH-like_sf"/>
</dbReference>
<protein>
    <recommendedName>
        <fullName evidence="1">Integrase catalytic domain-containing protein</fullName>
    </recommendedName>
</protein>
<evidence type="ECO:0000259" key="1">
    <source>
        <dbReference type="PROSITE" id="PS50994"/>
    </source>
</evidence>
<dbReference type="OrthoDB" id="425619at2759"/>
<dbReference type="Gene3D" id="3.30.420.10">
    <property type="entry name" value="Ribonuclease H-like superfamily/Ribonuclease H"/>
    <property type="match status" value="1"/>
</dbReference>
<accession>A0A4Y2B6X7</accession>
<dbReference type="InterPro" id="IPR036397">
    <property type="entry name" value="RNaseH_sf"/>
</dbReference>
<dbReference type="PANTHER" id="PTHR37984">
    <property type="entry name" value="PROTEIN CBG26694"/>
    <property type="match status" value="1"/>
</dbReference>
<dbReference type="PANTHER" id="PTHR37984:SF15">
    <property type="entry name" value="INTEGRASE CATALYTIC DOMAIN-CONTAINING PROTEIN"/>
    <property type="match status" value="1"/>
</dbReference>
<dbReference type="GO" id="GO:0015074">
    <property type="term" value="P:DNA integration"/>
    <property type="evidence" value="ECO:0007669"/>
    <property type="project" value="InterPro"/>
</dbReference>
<sequence>MGKSQDNVKAPLKLVPIITEVFSKINTDEVGPLKTSSKGRNCLLTAICMSSKYPDAIPVTDISSVSVTYALLEIFSRMGFPREVQCDLGTSFTSHLTTEFFYRFGVKVTHSSMHHPQSNPVERFHRMIKRILKALCLESGQDWEKNLPATLLAFRTITHESTGFSPMEKI</sequence>
<dbReference type="SUPFAM" id="SSF53098">
    <property type="entry name" value="Ribonuclease H-like"/>
    <property type="match status" value="1"/>
</dbReference>
<dbReference type="PROSITE" id="PS50994">
    <property type="entry name" value="INTEGRASE"/>
    <property type="match status" value="1"/>
</dbReference>
<dbReference type="AlphaFoldDB" id="A0A4Y2B6X7"/>
<proteinExistence type="predicted"/>
<dbReference type="InterPro" id="IPR050951">
    <property type="entry name" value="Retrovirus_Pol_polyprotein"/>
</dbReference>
<reference evidence="2 3" key="1">
    <citation type="journal article" date="2019" name="Sci. Rep.">
        <title>Orb-weaving spider Araneus ventricosus genome elucidates the spidroin gene catalogue.</title>
        <authorList>
            <person name="Kono N."/>
            <person name="Nakamura H."/>
            <person name="Ohtoshi R."/>
            <person name="Moran D.A.P."/>
            <person name="Shinohara A."/>
            <person name="Yoshida Y."/>
            <person name="Fujiwara M."/>
            <person name="Mori M."/>
            <person name="Tomita M."/>
            <person name="Arakawa K."/>
        </authorList>
    </citation>
    <scope>NUCLEOTIDE SEQUENCE [LARGE SCALE GENOMIC DNA]</scope>
</reference>
<dbReference type="Pfam" id="PF00665">
    <property type="entry name" value="rve"/>
    <property type="match status" value="1"/>
</dbReference>
<keyword evidence="3" id="KW-1185">Reference proteome</keyword>
<dbReference type="Proteomes" id="UP000499080">
    <property type="component" value="Unassembled WGS sequence"/>
</dbReference>
<organism evidence="2 3">
    <name type="scientific">Araneus ventricosus</name>
    <name type="common">Orbweaver spider</name>
    <name type="synonym">Epeira ventricosa</name>
    <dbReference type="NCBI Taxonomy" id="182803"/>
    <lineage>
        <taxon>Eukaryota</taxon>
        <taxon>Metazoa</taxon>
        <taxon>Ecdysozoa</taxon>
        <taxon>Arthropoda</taxon>
        <taxon>Chelicerata</taxon>
        <taxon>Arachnida</taxon>
        <taxon>Araneae</taxon>
        <taxon>Araneomorphae</taxon>
        <taxon>Entelegynae</taxon>
        <taxon>Araneoidea</taxon>
        <taxon>Araneidae</taxon>
        <taxon>Araneus</taxon>
    </lineage>
</organism>
<gene>
    <name evidence="2" type="ORF">AVEN_192114_1</name>
</gene>
<dbReference type="InterPro" id="IPR001584">
    <property type="entry name" value="Integrase_cat-core"/>
</dbReference>